<dbReference type="PROSITE" id="PS00410">
    <property type="entry name" value="G_DYNAMIN_1"/>
    <property type="match status" value="1"/>
</dbReference>
<dbReference type="GO" id="GO:0005739">
    <property type="term" value="C:mitochondrion"/>
    <property type="evidence" value="ECO:0007669"/>
    <property type="project" value="TreeGrafter"/>
</dbReference>
<dbReference type="SMART" id="SM00053">
    <property type="entry name" value="DYNc"/>
    <property type="match status" value="1"/>
</dbReference>
<dbReference type="GO" id="GO:0003924">
    <property type="term" value="F:GTPase activity"/>
    <property type="evidence" value="ECO:0007669"/>
    <property type="project" value="InterPro"/>
</dbReference>
<dbReference type="GO" id="GO:0005525">
    <property type="term" value="F:GTP binding"/>
    <property type="evidence" value="ECO:0007669"/>
    <property type="project" value="UniProtKB-KW"/>
</dbReference>
<comment type="similarity">
    <text evidence="3">Belongs to the TRAFAC class dynamin-like GTPase superfamily. Dynamin/Fzo/YdjA family.</text>
</comment>
<dbReference type="Pfam" id="PF00350">
    <property type="entry name" value="Dynamin_N"/>
    <property type="match status" value="1"/>
</dbReference>
<evidence type="ECO:0000313" key="9">
    <source>
        <dbReference type="WBParaSite" id="EVEC_0000625401-mRNA-1"/>
    </source>
</evidence>
<organism evidence="9">
    <name type="scientific">Enterobius vermicularis</name>
    <name type="common">Human pinworm</name>
    <dbReference type="NCBI Taxonomy" id="51028"/>
    <lineage>
        <taxon>Eukaryota</taxon>
        <taxon>Metazoa</taxon>
        <taxon>Ecdysozoa</taxon>
        <taxon>Nematoda</taxon>
        <taxon>Chromadorea</taxon>
        <taxon>Rhabditida</taxon>
        <taxon>Spirurina</taxon>
        <taxon>Oxyuridomorpha</taxon>
        <taxon>Oxyuroidea</taxon>
        <taxon>Oxyuridae</taxon>
        <taxon>Enterobius</taxon>
    </lineage>
</organism>
<name>A0A158QAQ1_ENTVE</name>
<evidence type="ECO:0000313" key="8">
    <source>
        <dbReference type="Proteomes" id="UP000274131"/>
    </source>
</evidence>
<dbReference type="InterPro" id="IPR030381">
    <property type="entry name" value="G_DYNAMIN_dom"/>
</dbReference>
<accession>A0A158QAQ1</accession>
<feature type="compositionally biased region" description="Basic and acidic residues" evidence="4">
    <location>
        <begin position="542"/>
        <end position="555"/>
    </location>
</feature>
<dbReference type="InterPro" id="IPR000375">
    <property type="entry name" value="Dynamin_stalk"/>
</dbReference>
<feature type="region of interest" description="Disordered" evidence="4">
    <location>
        <begin position="542"/>
        <end position="569"/>
    </location>
</feature>
<sequence length="678" mass="76055">MIVKCKNKFYFTSSYVHPMTLEKGGESTVVRSQENGKIVTMEPIIQVINKLREVFSAVGTRDAEIQLPQIVVVGAQSSGKSSVLEGIVGRDFLPRGTGIVTRRPLILQLINLPLEDKEARVDDNGMLHLRQGSLAVKREIETVTDELTGTNKGISAVPIALKIYSPSVVNLTLIDLPGITKVPVGDQPSDIEIQIRDIILSYIHNPNSIILAVTPANQDFATSEPLKMAREVDPDGCRTLAVLTKLDLMDQGTDAMDVLLGRLVPVKLGIIGVVNRSQADIVNKKSITESLRHEHLFLQKKYPTLINRSGTPYLAKTLNRLLMHHIRECLPKLKSRVNMMISQYQSELKTYGEPIQDYRGTLLQIITRFATAYTAAIEGVSKNIVTSELCGGARIRYIFYETFGKTLEAIDPLHKLTNLDILTAMRNSTGTRMAIFVPEICFELLVKRQISRLEDPSLRCVELVHEELLRIVQHCDQQTQQEMMRFPRLFDRVTEVVNTLLKSRLAPTNEMVKNLVAIELAYINSKHPEFANTLGNVVKDHVGLENDGKSSEKEPSSSGDGEGDGTSLKGSIKRETKQLIWNYFTIVKKNVQDAVPKAIMHFLVNYVQDNLQSELVRQLYDREENVGLLSESPLTAQKRKECVNMLKALEKAIEIINEVREVQCKGTVEISKHFLRKD</sequence>
<evidence type="ECO:0000256" key="1">
    <source>
        <dbReference type="ARBA" id="ARBA00022741"/>
    </source>
</evidence>
<evidence type="ECO:0000313" key="7">
    <source>
        <dbReference type="EMBL" id="VDD91114.1"/>
    </source>
</evidence>
<dbReference type="GO" id="GO:0008017">
    <property type="term" value="F:microtubule binding"/>
    <property type="evidence" value="ECO:0007669"/>
    <property type="project" value="TreeGrafter"/>
</dbReference>
<dbReference type="Pfam" id="PF02212">
    <property type="entry name" value="GED"/>
    <property type="match status" value="1"/>
</dbReference>
<dbReference type="PRINTS" id="PR00195">
    <property type="entry name" value="DYNAMIN"/>
</dbReference>
<evidence type="ECO:0000259" key="6">
    <source>
        <dbReference type="PROSITE" id="PS51718"/>
    </source>
</evidence>
<dbReference type="InterPro" id="IPR027417">
    <property type="entry name" value="P-loop_NTPase"/>
</dbReference>
<feature type="domain" description="Dynamin-type G" evidence="6">
    <location>
        <begin position="64"/>
        <end position="331"/>
    </location>
</feature>
<dbReference type="SMART" id="SM00302">
    <property type="entry name" value="GED"/>
    <property type="match status" value="1"/>
</dbReference>
<evidence type="ECO:0000256" key="3">
    <source>
        <dbReference type="RuleBase" id="RU003932"/>
    </source>
</evidence>
<dbReference type="Proteomes" id="UP000274131">
    <property type="component" value="Unassembled WGS sequence"/>
</dbReference>
<keyword evidence="2 3" id="KW-0342">GTP-binding</keyword>
<reference evidence="9" key="1">
    <citation type="submission" date="2016-04" db="UniProtKB">
        <authorList>
            <consortium name="WormBaseParasite"/>
        </authorList>
    </citation>
    <scope>IDENTIFICATION</scope>
</reference>
<dbReference type="WBParaSite" id="EVEC_0000625401-mRNA-1">
    <property type="protein sequence ID" value="EVEC_0000625401-mRNA-1"/>
    <property type="gene ID" value="EVEC_0000625401"/>
</dbReference>
<dbReference type="InterPro" id="IPR019762">
    <property type="entry name" value="Dynamin_GTPase_CS"/>
</dbReference>
<dbReference type="AlphaFoldDB" id="A0A158QAQ1"/>
<keyword evidence="1 3" id="KW-0547">Nucleotide-binding</keyword>
<dbReference type="SUPFAM" id="SSF52540">
    <property type="entry name" value="P-loop containing nucleoside triphosphate hydrolases"/>
    <property type="match status" value="1"/>
</dbReference>
<dbReference type="InterPro" id="IPR001401">
    <property type="entry name" value="Dynamin_GTPase"/>
</dbReference>
<dbReference type="GO" id="GO:0016020">
    <property type="term" value="C:membrane"/>
    <property type="evidence" value="ECO:0007669"/>
    <property type="project" value="TreeGrafter"/>
</dbReference>
<reference evidence="7 8" key="2">
    <citation type="submission" date="2018-10" db="EMBL/GenBank/DDBJ databases">
        <authorList>
            <consortium name="Pathogen Informatics"/>
        </authorList>
    </citation>
    <scope>NUCLEOTIDE SEQUENCE [LARGE SCALE GENOMIC DNA]</scope>
</reference>
<proteinExistence type="inferred from homology"/>
<dbReference type="PANTHER" id="PTHR11566:SF21">
    <property type="entry name" value="DYNAMIN RELATED PROTEIN 1, ISOFORM A"/>
    <property type="match status" value="1"/>
</dbReference>
<dbReference type="InterPro" id="IPR003130">
    <property type="entry name" value="GED"/>
</dbReference>
<gene>
    <name evidence="7" type="ORF">EVEC_LOCUS5865</name>
</gene>
<evidence type="ECO:0000256" key="2">
    <source>
        <dbReference type="ARBA" id="ARBA00023134"/>
    </source>
</evidence>
<dbReference type="CDD" id="cd08771">
    <property type="entry name" value="DLP_1"/>
    <property type="match status" value="1"/>
</dbReference>
<dbReference type="EMBL" id="UXUI01008295">
    <property type="protein sequence ID" value="VDD91114.1"/>
    <property type="molecule type" value="Genomic_DNA"/>
</dbReference>
<dbReference type="GO" id="GO:0048312">
    <property type="term" value="P:intracellular distribution of mitochondria"/>
    <property type="evidence" value="ECO:0007669"/>
    <property type="project" value="TreeGrafter"/>
</dbReference>
<protein>
    <submittedName>
        <fullName evidence="9">Dynamin GTPase</fullName>
    </submittedName>
</protein>
<dbReference type="PROSITE" id="PS51718">
    <property type="entry name" value="G_DYNAMIN_2"/>
    <property type="match status" value="1"/>
</dbReference>
<evidence type="ECO:0000259" key="5">
    <source>
        <dbReference type="PROSITE" id="PS51388"/>
    </source>
</evidence>
<dbReference type="OrthoDB" id="5061070at2759"/>
<evidence type="ECO:0000256" key="4">
    <source>
        <dbReference type="SAM" id="MobiDB-lite"/>
    </source>
</evidence>
<dbReference type="InterPro" id="IPR045063">
    <property type="entry name" value="Dynamin_N"/>
</dbReference>
<dbReference type="Pfam" id="PF01031">
    <property type="entry name" value="Dynamin_M"/>
    <property type="match status" value="1"/>
</dbReference>
<dbReference type="STRING" id="51028.A0A158QAQ1"/>
<dbReference type="GO" id="GO:0006897">
    <property type="term" value="P:endocytosis"/>
    <property type="evidence" value="ECO:0007669"/>
    <property type="project" value="TreeGrafter"/>
</dbReference>
<dbReference type="GO" id="GO:0005874">
    <property type="term" value="C:microtubule"/>
    <property type="evidence" value="ECO:0007669"/>
    <property type="project" value="TreeGrafter"/>
</dbReference>
<dbReference type="PROSITE" id="PS51388">
    <property type="entry name" value="GED"/>
    <property type="match status" value="1"/>
</dbReference>
<dbReference type="Gene3D" id="1.20.120.1240">
    <property type="entry name" value="Dynamin, middle domain"/>
    <property type="match status" value="1"/>
</dbReference>
<dbReference type="PANTHER" id="PTHR11566">
    <property type="entry name" value="DYNAMIN"/>
    <property type="match status" value="1"/>
</dbReference>
<dbReference type="InterPro" id="IPR020850">
    <property type="entry name" value="GED_dom"/>
</dbReference>
<dbReference type="InterPro" id="IPR022812">
    <property type="entry name" value="Dynamin"/>
</dbReference>
<dbReference type="GO" id="GO:0016559">
    <property type="term" value="P:peroxisome fission"/>
    <property type="evidence" value="ECO:0007669"/>
    <property type="project" value="TreeGrafter"/>
</dbReference>
<dbReference type="Gene3D" id="3.40.50.300">
    <property type="entry name" value="P-loop containing nucleotide triphosphate hydrolases"/>
    <property type="match status" value="1"/>
</dbReference>
<feature type="domain" description="GED" evidence="5">
    <location>
        <begin position="573"/>
        <end position="664"/>
    </location>
</feature>
<dbReference type="GO" id="GO:0000266">
    <property type="term" value="P:mitochondrial fission"/>
    <property type="evidence" value="ECO:0007669"/>
    <property type="project" value="TreeGrafter"/>
</dbReference>
<keyword evidence="8" id="KW-1185">Reference proteome</keyword>